<dbReference type="SMART" id="SM01322">
    <property type="entry name" value="YaeQ"/>
    <property type="match status" value="1"/>
</dbReference>
<evidence type="ECO:0000313" key="1">
    <source>
        <dbReference type="EMBL" id="MER2493486.1"/>
    </source>
</evidence>
<dbReference type="Proteomes" id="UP001467690">
    <property type="component" value="Unassembled WGS sequence"/>
</dbReference>
<dbReference type="RefSeq" id="WP_143872622.1">
    <property type="nucleotide sequence ID" value="NZ_CP041660.1"/>
</dbReference>
<reference evidence="1 2" key="1">
    <citation type="submission" date="2024-06" db="EMBL/GenBank/DDBJ databases">
        <authorList>
            <person name="Chen R.Y."/>
        </authorList>
    </citation>
    <scope>NUCLEOTIDE SEQUENCE [LARGE SCALE GENOMIC DNA]</scope>
    <source>
        <strain evidence="1 2">D2</strain>
    </source>
</reference>
<protein>
    <submittedName>
        <fullName evidence="1">YaeQ family protein</fullName>
    </submittedName>
</protein>
<dbReference type="InterPro" id="IPR011335">
    <property type="entry name" value="Restrct_endonuc-II-like"/>
</dbReference>
<comment type="caution">
    <text evidence="1">The sequence shown here is derived from an EMBL/GenBank/DDBJ whole genome shotgun (WGS) entry which is preliminary data.</text>
</comment>
<sequence length="185" mass="21380">MADGSLVIKAQINVSHVDSQNYCTRSEIIAAHQSESHRHLVQRLLAWALFRHANVKMSHAICIGDEPDLFVRRNDVQFEHWIEVDQLVPERLEKAEAKSEHVWLFYCDPSKVDKLLKNINKHPCLQLVQYSPDLIDKLSQQITKQINWSVMVDHDLLTVATDDVYLESEIHLIHPLTIPALDLIH</sequence>
<dbReference type="PANTHER" id="PTHR38784">
    <property type="entry name" value="SUCROSE PHOSPHORYLASE"/>
    <property type="match status" value="1"/>
</dbReference>
<proteinExistence type="predicted"/>
<dbReference type="InterPro" id="IPR009822">
    <property type="entry name" value="YaeQ"/>
</dbReference>
<accession>A0ABV1RKN1</accession>
<name>A0ABV1RKN1_9ALTE</name>
<dbReference type="SUPFAM" id="SSF52980">
    <property type="entry name" value="Restriction endonuclease-like"/>
    <property type="match status" value="1"/>
</dbReference>
<dbReference type="EMBL" id="JBELOE010000265">
    <property type="protein sequence ID" value="MER2493486.1"/>
    <property type="molecule type" value="Genomic_DNA"/>
</dbReference>
<gene>
    <name evidence="1" type="ORF">ABS311_16530</name>
</gene>
<dbReference type="PANTHER" id="PTHR38784:SF1">
    <property type="entry name" value="SUCROSE PHOSPHORYLASE"/>
    <property type="match status" value="1"/>
</dbReference>
<keyword evidence="2" id="KW-1185">Reference proteome</keyword>
<dbReference type="Pfam" id="PF07152">
    <property type="entry name" value="YaeQ"/>
    <property type="match status" value="1"/>
</dbReference>
<organism evidence="1 2">
    <name type="scientific">Catenovulum sediminis</name>
    <dbReference type="NCBI Taxonomy" id="1740262"/>
    <lineage>
        <taxon>Bacteria</taxon>
        <taxon>Pseudomonadati</taxon>
        <taxon>Pseudomonadota</taxon>
        <taxon>Gammaproteobacteria</taxon>
        <taxon>Alteromonadales</taxon>
        <taxon>Alteromonadaceae</taxon>
        <taxon>Catenovulum</taxon>
    </lineage>
</organism>
<dbReference type="InterPro" id="IPR038590">
    <property type="entry name" value="YaeQ_sf"/>
</dbReference>
<evidence type="ECO:0000313" key="2">
    <source>
        <dbReference type="Proteomes" id="UP001467690"/>
    </source>
</evidence>
<dbReference type="Gene3D" id="3.10.640.10">
    <property type="entry name" value="Restriction endonuclease-like alpha-beta roll domain"/>
    <property type="match status" value="1"/>
</dbReference>